<dbReference type="AlphaFoldDB" id="A0A1W2LI54"/>
<organism evidence="1 2">
    <name type="scientific">Amycolatopsis keratiniphila subsp. keratiniphila</name>
    <dbReference type="NCBI Taxonomy" id="227715"/>
    <lineage>
        <taxon>Bacteria</taxon>
        <taxon>Bacillati</taxon>
        <taxon>Actinomycetota</taxon>
        <taxon>Actinomycetes</taxon>
        <taxon>Pseudonocardiales</taxon>
        <taxon>Pseudonocardiaceae</taxon>
        <taxon>Amycolatopsis</taxon>
        <taxon>Amycolatopsis japonica group</taxon>
    </lineage>
</organism>
<evidence type="ECO:0000313" key="2">
    <source>
        <dbReference type="Proteomes" id="UP000076660"/>
    </source>
</evidence>
<name>A0A1W2LI54_9PSEU</name>
<sequence>MAETVYATLAPLKEALNIPATDTSEDAALARQLVTASRGIDRACGRYFYRDDTATAKTFPVVGRTLFAPEGHLLLTGDIATPDGVVVEDGHAYGQFTPVTRFELSPLAPDPGWPHTGIATDRIWPQGPTGRVRVTAVWGWPAVPDDIVQATLLQAARLHRRKDSPEGVSGSAEWGLIRISRTDPDVAALISPFVLPGFG</sequence>
<dbReference type="OrthoDB" id="3387386at2"/>
<protein>
    <recommendedName>
        <fullName evidence="3">Phage gp6-like head-tail connector protein</fullName>
    </recommendedName>
</protein>
<reference evidence="1 2" key="1">
    <citation type="submission" date="2016-12" db="EMBL/GenBank/DDBJ databases">
        <title>Amycolatopsis keratiniphila subsp. keratiniphila genome sequencing and assembly.</title>
        <authorList>
            <person name="Mayilraj S."/>
            <person name="Kaur N."/>
        </authorList>
    </citation>
    <scope>NUCLEOTIDE SEQUENCE [LARGE SCALE GENOMIC DNA]</scope>
    <source>
        <strain evidence="1 2">DSM 44409</strain>
    </source>
</reference>
<evidence type="ECO:0000313" key="1">
    <source>
        <dbReference type="EMBL" id="ONF62292.1"/>
    </source>
</evidence>
<gene>
    <name evidence="1" type="ORF">AVR91_0238680</name>
</gene>
<accession>A0A1W2LI54</accession>
<proteinExistence type="predicted"/>
<dbReference type="Proteomes" id="UP000076660">
    <property type="component" value="Unassembled WGS sequence"/>
</dbReference>
<evidence type="ECO:0008006" key="3">
    <source>
        <dbReference type="Google" id="ProtNLM"/>
    </source>
</evidence>
<dbReference type="RefSeq" id="WP_063275866.1">
    <property type="nucleotide sequence ID" value="NZ_LQMT02000042.1"/>
</dbReference>
<comment type="caution">
    <text evidence="1">The sequence shown here is derived from an EMBL/GenBank/DDBJ whole genome shotgun (WGS) entry which is preliminary data.</text>
</comment>
<dbReference type="EMBL" id="LQMT02000042">
    <property type="protein sequence ID" value="ONF62292.1"/>
    <property type="molecule type" value="Genomic_DNA"/>
</dbReference>